<evidence type="ECO:0000313" key="9">
    <source>
        <dbReference type="EMBL" id="TKK70346.1"/>
    </source>
</evidence>
<dbReference type="AlphaFoldDB" id="A0A4U3L8V1"/>
<feature type="transmembrane region" description="Helical" evidence="7">
    <location>
        <begin position="107"/>
        <end position="129"/>
    </location>
</feature>
<dbReference type="EMBL" id="SZQL01000003">
    <property type="protein sequence ID" value="TKK70346.1"/>
    <property type="molecule type" value="Genomic_DNA"/>
</dbReference>
<keyword evidence="4 7" id="KW-0812">Transmembrane</keyword>
<dbReference type="InterPro" id="IPR017475">
    <property type="entry name" value="EPS_sugar_tfrase"/>
</dbReference>
<feature type="transmembrane region" description="Helical" evidence="7">
    <location>
        <begin position="276"/>
        <end position="300"/>
    </location>
</feature>
<dbReference type="NCBIfam" id="TIGR03025">
    <property type="entry name" value="EPS_sugtrans"/>
    <property type="match status" value="1"/>
</dbReference>
<comment type="subcellular location">
    <subcellularLocation>
        <location evidence="1">Membrane</location>
        <topology evidence="1">Multi-pass membrane protein</topology>
    </subcellularLocation>
</comment>
<keyword evidence="6 7" id="KW-0472">Membrane</keyword>
<evidence type="ECO:0000259" key="8">
    <source>
        <dbReference type="Pfam" id="PF02397"/>
    </source>
</evidence>
<evidence type="ECO:0000256" key="3">
    <source>
        <dbReference type="ARBA" id="ARBA00022679"/>
    </source>
</evidence>
<evidence type="ECO:0000256" key="7">
    <source>
        <dbReference type="SAM" id="Phobius"/>
    </source>
</evidence>
<dbReference type="PANTHER" id="PTHR30576">
    <property type="entry name" value="COLANIC BIOSYNTHESIS UDP-GLUCOSE LIPID CARRIER TRANSFERASE"/>
    <property type="match status" value="1"/>
</dbReference>
<evidence type="ECO:0000256" key="6">
    <source>
        <dbReference type="ARBA" id="ARBA00023136"/>
    </source>
</evidence>
<dbReference type="Proteomes" id="UP000305848">
    <property type="component" value="Unassembled WGS sequence"/>
</dbReference>
<comment type="similarity">
    <text evidence="2">Belongs to the bacterial sugar transferase family.</text>
</comment>
<protein>
    <submittedName>
        <fullName evidence="9">Undecaprenyl-phosphate glucose phosphotransferase</fullName>
        <ecNumber evidence="9">2.7.8.31</ecNumber>
    </submittedName>
</protein>
<feature type="domain" description="Bacterial sugar transferase" evidence="8">
    <location>
        <begin position="271"/>
        <end position="455"/>
    </location>
</feature>
<keyword evidence="3 9" id="KW-0808">Transferase</keyword>
<dbReference type="OrthoDB" id="9808602at2"/>
<dbReference type="EC" id="2.7.8.31" evidence="9"/>
<feature type="transmembrane region" description="Helical" evidence="7">
    <location>
        <begin position="82"/>
        <end position="101"/>
    </location>
</feature>
<dbReference type="Pfam" id="PF02397">
    <property type="entry name" value="Bac_transf"/>
    <property type="match status" value="1"/>
</dbReference>
<organism evidence="9 10">
    <name type="scientific">Ilyomonas limi</name>
    <dbReference type="NCBI Taxonomy" id="2575867"/>
    <lineage>
        <taxon>Bacteria</taxon>
        <taxon>Pseudomonadati</taxon>
        <taxon>Bacteroidota</taxon>
        <taxon>Chitinophagia</taxon>
        <taxon>Chitinophagales</taxon>
        <taxon>Chitinophagaceae</taxon>
        <taxon>Ilyomonas</taxon>
    </lineage>
</organism>
<dbReference type="GO" id="GO:0016020">
    <property type="term" value="C:membrane"/>
    <property type="evidence" value="ECO:0007669"/>
    <property type="project" value="UniProtKB-SubCell"/>
</dbReference>
<feature type="transmembrane region" description="Helical" evidence="7">
    <location>
        <begin position="44"/>
        <end position="61"/>
    </location>
</feature>
<dbReference type="Pfam" id="PF13727">
    <property type="entry name" value="CoA_binding_3"/>
    <property type="match status" value="1"/>
</dbReference>
<dbReference type="NCBIfam" id="TIGR03023">
    <property type="entry name" value="WcaJ_sugtrans"/>
    <property type="match status" value="1"/>
</dbReference>
<evidence type="ECO:0000313" key="10">
    <source>
        <dbReference type="Proteomes" id="UP000305848"/>
    </source>
</evidence>
<gene>
    <name evidence="9" type="ORF">FC093_06260</name>
</gene>
<dbReference type="Gene3D" id="3.40.50.720">
    <property type="entry name" value="NAD(P)-binding Rossmann-like Domain"/>
    <property type="match status" value="1"/>
</dbReference>
<reference evidence="9 10" key="1">
    <citation type="submission" date="2019-05" db="EMBL/GenBank/DDBJ databases">
        <title>Panacibacter sp. strain 17mud1-8 Genome sequencing and assembly.</title>
        <authorList>
            <person name="Chhetri G."/>
        </authorList>
    </citation>
    <scope>NUCLEOTIDE SEQUENCE [LARGE SCALE GENOMIC DNA]</scope>
    <source>
        <strain evidence="9 10">17mud1-8</strain>
    </source>
</reference>
<feature type="transmembrane region" description="Helical" evidence="7">
    <location>
        <begin position="12"/>
        <end position="32"/>
    </location>
</feature>
<dbReference type="PANTHER" id="PTHR30576:SF0">
    <property type="entry name" value="UNDECAPRENYL-PHOSPHATE N-ACETYLGALACTOSAMINYL 1-PHOSPHATE TRANSFERASE-RELATED"/>
    <property type="match status" value="1"/>
</dbReference>
<sequence>MSNRFPGLIRHAVLTLDVVFLNLLMLISWHTVESIDRFPVIKHGYFWMALNVSWLLIAWIGNLYHGKNIISFELLSRRTARIYLYWSALIIVSLFFVQFYQLPRIHIAIILGGYAMLLFINRLIYLGVYSHFKQSKSLMRHILILGFNDRAKQLATYFETEGMSAKVIGFCEAPENVRELSNYPILSSMDKAIELSKQYQVSDIYSTIAPEQNLDIYKIMEQADQECIHFRLIPDFSLFLRCSMHINYLGDIPVLTPRKEPLSDISSRIKKRAFDIVLSSLVIAVVMLWLTPLISLIILIESRGHVFFIQQRTGRNNKPFGCIKFRSMKVNKDADAKQATRDDDRITKVGRFLRATSLDELPQFFNVLRGEMSLVGPRPHMLKHTEDYSKLINKYMVRQFLKPGITGWAQVNGYRGETKTLEQMKGRVEHDIWYMENWSLWLDIRIIFQTIYITMKGDKNAY</sequence>
<accession>A0A4U3L8V1</accession>
<dbReference type="RefSeq" id="WP_137260891.1">
    <property type="nucleotide sequence ID" value="NZ_SZQL01000003.1"/>
</dbReference>
<evidence type="ECO:0000256" key="4">
    <source>
        <dbReference type="ARBA" id="ARBA00022692"/>
    </source>
</evidence>
<evidence type="ECO:0000256" key="2">
    <source>
        <dbReference type="ARBA" id="ARBA00006464"/>
    </source>
</evidence>
<name>A0A4U3L8V1_9BACT</name>
<comment type="caution">
    <text evidence="9">The sequence shown here is derived from an EMBL/GenBank/DDBJ whole genome shotgun (WGS) entry which is preliminary data.</text>
</comment>
<proteinExistence type="inferred from homology"/>
<keyword evidence="5 7" id="KW-1133">Transmembrane helix</keyword>
<keyword evidence="10" id="KW-1185">Reference proteome</keyword>
<dbReference type="InterPro" id="IPR017473">
    <property type="entry name" value="Undecaprenyl-P_gluc_Ptfrase"/>
</dbReference>
<evidence type="ECO:0000256" key="5">
    <source>
        <dbReference type="ARBA" id="ARBA00022989"/>
    </source>
</evidence>
<evidence type="ECO:0000256" key="1">
    <source>
        <dbReference type="ARBA" id="ARBA00004141"/>
    </source>
</evidence>
<dbReference type="GO" id="GO:0089702">
    <property type="term" value="F:undecaprenyl-phosphate glucose phosphotransferase activity"/>
    <property type="evidence" value="ECO:0007669"/>
    <property type="project" value="UniProtKB-EC"/>
</dbReference>
<dbReference type="InterPro" id="IPR003362">
    <property type="entry name" value="Bact_transf"/>
</dbReference>